<dbReference type="PATRIC" id="fig|1352936.5.peg.5229"/>
<keyword evidence="2" id="KW-1185">Reference proteome</keyword>
<gene>
    <name evidence="1" type="ORF">M878_25090</name>
</gene>
<sequence length="241" mass="25573">MTAAVRVGLSSGCDPKLTASQLAALTLSLGGDVVDLRADKGHRWEEDGLPAVRAQGVGVAFVGLSLVLGDPRWDPETLHRSPSVPDAGVPVKVFAADGCNTSGRELTLRQLRALESLGVRPCAVLVETHHGYATIPELLDLCDDFGVRVLVDTMGLVRLVGGADQALRALPLLAPRTDAVQVKGFDWESPELSRHLALSACEKPTRHVLDALPRTATATVESKAGCLDRDVPLLRAWLGLS</sequence>
<dbReference type="InterPro" id="IPR036237">
    <property type="entry name" value="Xyl_isomerase-like_sf"/>
</dbReference>
<dbReference type="RefSeq" id="WP_023549581.1">
    <property type="nucleotide sequence ID" value="NZ_CM002285.1"/>
</dbReference>
<organism evidence="1 2">
    <name type="scientific">Streptomyces roseochromogenus subsp. oscitans DS 12.976</name>
    <dbReference type="NCBI Taxonomy" id="1352936"/>
    <lineage>
        <taxon>Bacteria</taxon>
        <taxon>Bacillati</taxon>
        <taxon>Actinomycetota</taxon>
        <taxon>Actinomycetes</taxon>
        <taxon>Kitasatosporales</taxon>
        <taxon>Streptomycetaceae</taxon>
        <taxon>Streptomyces</taxon>
    </lineage>
</organism>
<accession>V6K577</accession>
<comment type="caution">
    <text evidence="1">The sequence shown here is derived from an EMBL/GenBank/DDBJ whole genome shotgun (WGS) entry which is preliminary data.</text>
</comment>
<dbReference type="Proteomes" id="UP000017984">
    <property type="component" value="Chromosome"/>
</dbReference>
<dbReference type="EMBL" id="AWQX01000214">
    <property type="protein sequence ID" value="EST27277.1"/>
    <property type="molecule type" value="Genomic_DNA"/>
</dbReference>
<proteinExistence type="predicted"/>
<dbReference type="OrthoDB" id="3473567at2"/>
<evidence type="ECO:0000313" key="1">
    <source>
        <dbReference type="EMBL" id="EST27277.1"/>
    </source>
</evidence>
<name>V6K577_STRRC</name>
<protein>
    <submittedName>
        <fullName evidence="1">Uncharacterized protein</fullName>
    </submittedName>
</protein>
<reference evidence="1 2" key="1">
    <citation type="journal article" date="2014" name="Genome Announc.">
        <title>Draft Genome Sequence of Streptomyces roseochromogenes subsp. oscitans DS 12.976, Producer of the Aminocoumarin Antibiotic Clorobiocin.</title>
        <authorList>
            <person name="Ruckert C."/>
            <person name="Kalinowski J."/>
            <person name="Heide L."/>
            <person name="Apel A.K."/>
        </authorList>
    </citation>
    <scope>NUCLEOTIDE SEQUENCE [LARGE SCALE GENOMIC DNA]</scope>
    <source>
        <strain evidence="1 2">DS 12.976</strain>
    </source>
</reference>
<dbReference type="SUPFAM" id="SSF51658">
    <property type="entry name" value="Xylose isomerase-like"/>
    <property type="match status" value="1"/>
</dbReference>
<evidence type="ECO:0000313" key="2">
    <source>
        <dbReference type="Proteomes" id="UP000017984"/>
    </source>
</evidence>
<dbReference type="Gene3D" id="3.20.20.150">
    <property type="entry name" value="Divalent-metal-dependent TIM barrel enzymes"/>
    <property type="match status" value="1"/>
</dbReference>
<dbReference type="AlphaFoldDB" id="V6K577"/>
<dbReference type="HOGENOM" id="CLU_1151305_0_0_11"/>
<dbReference type="STRING" id="1352936.M878_25090"/>